<dbReference type="Proteomes" id="UP000265566">
    <property type="component" value="Chromosome 5"/>
</dbReference>
<feature type="signal peptide" evidence="1">
    <location>
        <begin position="1"/>
        <end position="25"/>
    </location>
</feature>
<keyword evidence="1" id="KW-0732">Signal</keyword>
<gene>
    <name evidence="2" type="ORF">MtrunA17_Chr5g0407301</name>
</gene>
<evidence type="ECO:0000313" key="2">
    <source>
        <dbReference type="EMBL" id="RHN54477.1"/>
    </source>
</evidence>
<sequence length="141" mass="16467">MSISIHKSFSLLLVIVMSFNNSTFGSRVSIQSYERPPAEKVLSLFVENDLPENSEELHFIIVNEKPNYVLKQGVPLNFLTNFLPKQGQLTWIRKQPLHATFNLYDPNTEGDHKKIFWSVRQDGVYHSWDNVNWNKNTKWST</sequence>
<proteinExistence type="predicted"/>
<name>A0A396HUV0_MEDTR</name>
<organism evidence="2 3">
    <name type="scientific">Medicago truncatula</name>
    <name type="common">Barrel medic</name>
    <name type="synonym">Medicago tribuloides</name>
    <dbReference type="NCBI Taxonomy" id="3880"/>
    <lineage>
        <taxon>Eukaryota</taxon>
        <taxon>Viridiplantae</taxon>
        <taxon>Streptophyta</taxon>
        <taxon>Embryophyta</taxon>
        <taxon>Tracheophyta</taxon>
        <taxon>Spermatophyta</taxon>
        <taxon>Magnoliopsida</taxon>
        <taxon>eudicotyledons</taxon>
        <taxon>Gunneridae</taxon>
        <taxon>Pentapetalae</taxon>
        <taxon>rosids</taxon>
        <taxon>fabids</taxon>
        <taxon>Fabales</taxon>
        <taxon>Fabaceae</taxon>
        <taxon>Papilionoideae</taxon>
        <taxon>50 kb inversion clade</taxon>
        <taxon>NPAAA clade</taxon>
        <taxon>Hologalegina</taxon>
        <taxon>IRL clade</taxon>
        <taxon>Trifolieae</taxon>
        <taxon>Medicago</taxon>
    </lineage>
</organism>
<reference evidence="3" key="1">
    <citation type="journal article" date="2018" name="Nat. Plants">
        <title>Whole-genome landscape of Medicago truncatula symbiotic genes.</title>
        <authorList>
            <person name="Pecrix Y."/>
            <person name="Staton S.E."/>
            <person name="Sallet E."/>
            <person name="Lelandais-Briere C."/>
            <person name="Moreau S."/>
            <person name="Carrere S."/>
            <person name="Blein T."/>
            <person name="Jardinaud M.F."/>
            <person name="Latrasse D."/>
            <person name="Zouine M."/>
            <person name="Zahm M."/>
            <person name="Kreplak J."/>
            <person name="Mayjonade B."/>
            <person name="Satge C."/>
            <person name="Perez M."/>
            <person name="Cauet S."/>
            <person name="Marande W."/>
            <person name="Chantry-Darmon C."/>
            <person name="Lopez-Roques C."/>
            <person name="Bouchez O."/>
            <person name="Berard A."/>
            <person name="Debelle F."/>
            <person name="Munos S."/>
            <person name="Bendahmane A."/>
            <person name="Berges H."/>
            <person name="Niebel A."/>
            <person name="Buitink J."/>
            <person name="Frugier F."/>
            <person name="Benhamed M."/>
            <person name="Crespi M."/>
            <person name="Gouzy J."/>
            <person name="Gamas P."/>
        </authorList>
    </citation>
    <scope>NUCLEOTIDE SEQUENCE [LARGE SCALE GENOMIC DNA]</scope>
    <source>
        <strain evidence="3">cv. Jemalong A17</strain>
    </source>
</reference>
<dbReference type="Gramene" id="rna29527">
    <property type="protein sequence ID" value="RHN54477.1"/>
    <property type="gene ID" value="gene29527"/>
</dbReference>
<evidence type="ECO:0000313" key="3">
    <source>
        <dbReference type="Proteomes" id="UP000265566"/>
    </source>
</evidence>
<accession>A0A396HUV0</accession>
<dbReference type="PANTHER" id="PTHR35630">
    <property type="entry name" value="LEGUMINOSIN GROUP486 SECRETED PEPTIDE"/>
    <property type="match status" value="1"/>
</dbReference>
<comment type="caution">
    <text evidence="2">The sequence shown here is derived from an EMBL/GenBank/DDBJ whole genome shotgun (WGS) entry which is preliminary data.</text>
</comment>
<dbReference type="PANTHER" id="PTHR35630:SF2">
    <property type="entry name" value="LEGUMINOSIN GROUP486 SECRETED PEPTIDE"/>
    <property type="match status" value="1"/>
</dbReference>
<feature type="chain" id="PRO_5017203471" description="Leguminosin group486 secreted peptide" evidence="1">
    <location>
        <begin position="26"/>
        <end position="141"/>
    </location>
</feature>
<evidence type="ECO:0008006" key="4">
    <source>
        <dbReference type="Google" id="ProtNLM"/>
    </source>
</evidence>
<protein>
    <recommendedName>
        <fullName evidence="4">Leguminosin group486 secreted peptide</fullName>
    </recommendedName>
</protein>
<dbReference type="EMBL" id="PSQE01000005">
    <property type="protein sequence ID" value="RHN54477.1"/>
    <property type="molecule type" value="Genomic_DNA"/>
</dbReference>
<evidence type="ECO:0000256" key="1">
    <source>
        <dbReference type="SAM" id="SignalP"/>
    </source>
</evidence>
<dbReference type="AlphaFoldDB" id="A0A396HUV0"/>